<evidence type="ECO:0000256" key="10">
    <source>
        <dbReference type="PROSITE-ProRule" id="PRU01360"/>
    </source>
</evidence>
<dbReference type="InterPro" id="IPR023996">
    <property type="entry name" value="TonB-dep_OMP_SusC/RagA"/>
</dbReference>
<evidence type="ECO:0000256" key="11">
    <source>
        <dbReference type="RuleBase" id="RU003357"/>
    </source>
</evidence>
<dbReference type="Gene3D" id="2.60.40.1120">
    <property type="entry name" value="Carboxypeptidase-like, regulatory domain"/>
    <property type="match status" value="1"/>
</dbReference>
<keyword evidence="5 12" id="KW-0732">Signal</keyword>
<dbReference type="Pfam" id="PF00593">
    <property type="entry name" value="TonB_dep_Rec_b-barrel"/>
    <property type="match status" value="1"/>
</dbReference>
<keyword evidence="16" id="KW-1185">Reference proteome</keyword>
<dbReference type="SUPFAM" id="SSF49464">
    <property type="entry name" value="Carboxypeptidase regulatory domain-like"/>
    <property type="match status" value="1"/>
</dbReference>
<dbReference type="InterPro" id="IPR000531">
    <property type="entry name" value="Beta-barrel_TonB"/>
</dbReference>
<gene>
    <name evidence="15" type="ORF">BTO18_12885</name>
</gene>
<keyword evidence="9 10" id="KW-0998">Cell outer membrane</keyword>
<evidence type="ECO:0000256" key="5">
    <source>
        <dbReference type="ARBA" id="ARBA00022729"/>
    </source>
</evidence>
<feature type="chain" id="PRO_5015648804" evidence="12">
    <location>
        <begin position="20"/>
        <end position="1002"/>
    </location>
</feature>
<dbReference type="PROSITE" id="PS52016">
    <property type="entry name" value="TONB_DEPENDENT_REC_3"/>
    <property type="match status" value="1"/>
</dbReference>
<keyword evidence="3 10" id="KW-1134">Transmembrane beta strand</keyword>
<proteinExistence type="inferred from homology"/>
<dbReference type="Pfam" id="PF13715">
    <property type="entry name" value="CarbopepD_reg_2"/>
    <property type="match status" value="1"/>
</dbReference>
<keyword evidence="7 10" id="KW-0472">Membrane</keyword>
<dbReference type="InterPro" id="IPR039426">
    <property type="entry name" value="TonB-dep_rcpt-like"/>
</dbReference>
<keyword evidence="2 10" id="KW-0813">Transport</keyword>
<dbReference type="PANTHER" id="PTHR30069:SF29">
    <property type="entry name" value="HEMOGLOBIN AND HEMOGLOBIN-HAPTOGLOBIN-BINDING PROTEIN 1-RELATED"/>
    <property type="match status" value="1"/>
</dbReference>
<protein>
    <submittedName>
        <fullName evidence="15">SusC/RagA family TonB-linked outer membrane protein</fullName>
    </submittedName>
</protein>
<dbReference type="Gene3D" id="2.170.130.10">
    <property type="entry name" value="TonB-dependent receptor, plug domain"/>
    <property type="match status" value="1"/>
</dbReference>
<dbReference type="OrthoDB" id="9768177at2"/>
<evidence type="ECO:0000256" key="12">
    <source>
        <dbReference type="SAM" id="SignalP"/>
    </source>
</evidence>
<evidence type="ECO:0000256" key="1">
    <source>
        <dbReference type="ARBA" id="ARBA00004571"/>
    </source>
</evidence>
<dbReference type="NCBIfam" id="TIGR04056">
    <property type="entry name" value="OMP_RagA_SusC"/>
    <property type="match status" value="1"/>
</dbReference>
<dbReference type="Pfam" id="PF07715">
    <property type="entry name" value="Plug"/>
    <property type="match status" value="1"/>
</dbReference>
<evidence type="ECO:0000259" key="13">
    <source>
        <dbReference type="Pfam" id="PF00593"/>
    </source>
</evidence>
<feature type="domain" description="TonB-dependent receptor plug" evidence="14">
    <location>
        <begin position="121"/>
        <end position="259"/>
    </location>
</feature>
<keyword evidence="6 11" id="KW-0798">TonB box</keyword>
<dbReference type="EMBL" id="MSCN01000001">
    <property type="protein sequence ID" value="PQJ80010.1"/>
    <property type="molecule type" value="Genomic_DNA"/>
</dbReference>
<dbReference type="InterPro" id="IPR008969">
    <property type="entry name" value="CarboxyPept-like_regulatory"/>
</dbReference>
<keyword evidence="4 10" id="KW-0812">Transmembrane</keyword>
<accession>A0A2S7WQW3</accession>
<evidence type="ECO:0000313" key="16">
    <source>
        <dbReference type="Proteomes" id="UP000238882"/>
    </source>
</evidence>
<dbReference type="InterPro" id="IPR037066">
    <property type="entry name" value="Plug_dom_sf"/>
</dbReference>
<comment type="similarity">
    <text evidence="10 11">Belongs to the TonB-dependent receptor family.</text>
</comment>
<feature type="signal peptide" evidence="12">
    <location>
        <begin position="1"/>
        <end position="19"/>
    </location>
</feature>
<dbReference type="AlphaFoldDB" id="A0A2S7WQW3"/>
<dbReference type="Proteomes" id="UP000238882">
    <property type="component" value="Unassembled WGS sequence"/>
</dbReference>
<evidence type="ECO:0000259" key="14">
    <source>
        <dbReference type="Pfam" id="PF07715"/>
    </source>
</evidence>
<comment type="subcellular location">
    <subcellularLocation>
        <location evidence="1 10">Cell outer membrane</location>
        <topology evidence="1 10">Multi-pass membrane protein</topology>
    </subcellularLocation>
</comment>
<dbReference type="Gene3D" id="2.40.170.20">
    <property type="entry name" value="TonB-dependent receptor, beta-barrel domain"/>
    <property type="match status" value="1"/>
</dbReference>
<name>A0A2S7WQW3_9FLAO</name>
<organism evidence="15 16">
    <name type="scientific">Polaribacter porphyrae</name>
    <dbReference type="NCBI Taxonomy" id="1137780"/>
    <lineage>
        <taxon>Bacteria</taxon>
        <taxon>Pseudomonadati</taxon>
        <taxon>Bacteroidota</taxon>
        <taxon>Flavobacteriia</taxon>
        <taxon>Flavobacteriales</taxon>
        <taxon>Flavobacteriaceae</taxon>
    </lineage>
</organism>
<evidence type="ECO:0000256" key="8">
    <source>
        <dbReference type="ARBA" id="ARBA00023170"/>
    </source>
</evidence>
<dbReference type="GO" id="GO:0015344">
    <property type="term" value="F:siderophore uptake transmembrane transporter activity"/>
    <property type="evidence" value="ECO:0007669"/>
    <property type="project" value="TreeGrafter"/>
</dbReference>
<evidence type="ECO:0000256" key="9">
    <source>
        <dbReference type="ARBA" id="ARBA00023237"/>
    </source>
</evidence>
<evidence type="ECO:0000313" key="15">
    <source>
        <dbReference type="EMBL" id="PQJ80010.1"/>
    </source>
</evidence>
<evidence type="ECO:0000256" key="7">
    <source>
        <dbReference type="ARBA" id="ARBA00023136"/>
    </source>
</evidence>
<evidence type="ECO:0000256" key="2">
    <source>
        <dbReference type="ARBA" id="ARBA00022448"/>
    </source>
</evidence>
<evidence type="ECO:0000256" key="6">
    <source>
        <dbReference type="ARBA" id="ARBA00023077"/>
    </source>
</evidence>
<evidence type="ECO:0000256" key="4">
    <source>
        <dbReference type="ARBA" id="ARBA00022692"/>
    </source>
</evidence>
<dbReference type="NCBIfam" id="TIGR04057">
    <property type="entry name" value="SusC_RagA_signa"/>
    <property type="match status" value="1"/>
</dbReference>
<dbReference type="InterPro" id="IPR012910">
    <property type="entry name" value="Plug_dom"/>
</dbReference>
<dbReference type="PANTHER" id="PTHR30069">
    <property type="entry name" value="TONB-DEPENDENT OUTER MEMBRANE RECEPTOR"/>
    <property type="match status" value="1"/>
</dbReference>
<keyword evidence="8" id="KW-0675">Receptor</keyword>
<dbReference type="SUPFAM" id="SSF56935">
    <property type="entry name" value="Porins"/>
    <property type="match status" value="1"/>
</dbReference>
<evidence type="ECO:0000256" key="3">
    <source>
        <dbReference type="ARBA" id="ARBA00022452"/>
    </source>
</evidence>
<reference evidence="15 16" key="1">
    <citation type="submission" date="2016-12" db="EMBL/GenBank/DDBJ databases">
        <title>Trade-off between light-utilization and light-protection in marine flavobacteria.</title>
        <authorList>
            <person name="Kumagai Y."/>
            <person name="Yoshizawa S."/>
            <person name="Kogure K."/>
            <person name="Iwasaki W."/>
        </authorList>
    </citation>
    <scope>NUCLEOTIDE SEQUENCE [LARGE SCALE GENOMIC DNA]</scope>
    <source>
        <strain evidence="15 16">NBRC 108759</strain>
    </source>
</reference>
<sequence>MKKQLLFLIIISIHFFSFAQEERNITGIVLDAKTNEPLPNASILIKGTRKGAVTNFNGKFSYKIKTKTKIEDIILVVNFIGFKSKEIKLGTTSYFVIKLEEDVANLDEIIVTSSYGTKKLKQDIVGSIENIKTKDIVPEQVATSFDQLLEGQVAGVYIESNNQLGEEIKINIRGQGSLTPLNNSLVGTSTQPLIIVDGVILSEETGLDGNNFFDVGSGNLSENILNPLAKIGIQDIESFNILKDAAAVGLYGADAANGVIIITTKSGKNGKLQYNASVQTGISSPINQFKYLNGEQYNTVKNIFNFNNGDFNNVQAWNGVNTNWQELLNGVGTYTNYNFGISGGNKNWKYRANIGYQVNNEAQVNNDFKRLNGSLGLDYRKDKFYARIRFSPSIVTKNSPNTLYNFALDPTIPVFDANGDYTFFATYGNPLAVANQNKNEAETRSFVSSISLNYELNKDLKFSTLFGIDFSDKNEDRFFSGDNGSGIFNSGEFGRRMLRERKSNRWNWSSTVSYDKQFNKNHTFDALLGIELRKQKTEFEYAKGDGFVNFSIPQPITSASDQDYQADSDINTGRSIFSQVNYNFKKKYYLLANFRIDQSSAFGSDKNTALNGGLGAAWVINNESFFKSENINLLKLRSSFGSTGNSRIGSYRALGLYNIDVNQNGYNGYNFANPTTPPNPNLSWERNIKFNVGIDFSFLNKFSTTIEFFRDNIKDIITSRDVIPELGFNSVQINGAEMYNQGIEISLSAKWLTNKDFSWSTNFNYSKIRNKVTNLVGLGSEFSSAENARAQRIGFPTSAIWGFNFIGIDPATGRELFNVEGNTFDASYVAANLDNSDWVPIGDSQPDFFGGLRNSITYKNFTMNIMLSYAFGQDMLVDRNLFDNYNVLFNRNISVNVFTDAWQNIGDNAVNPTISKNNRIISNSTKYLFDASHIKLRAINLSYKLPLENTKSKIKSLSLFLNGTNLHYWFMSKSPEGKNGVAEFRSPYPEMRTISLGVNANF</sequence>
<dbReference type="InterPro" id="IPR023997">
    <property type="entry name" value="TonB-dep_OMP_SusC/RagA_CS"/>
</dbReference>
<dbReference type="RefSeq" id="WP_105016608.1">
    <property type="nucleotide sequence ID" value="NZ_MSCN01000001.1"/>
</dbReference>
<feature type="domain" description="TonB-dependent receptor-like beta-barrel" evidence="13">
    <location>
        <begin position="413"/>
        <end position="872"/>
    </location>
</feature>
<comment type="caution">
    <text evidence="15">The sequence shown here is derived from an EMBL/GenBank/DDBJ whole genome shotgun (WGS) entry which is preliminary data.</text>
</comment>
<dbReference type="GO" id="GO:0044718">
    <property type="term" value="P:siderophore transmembrane transport"/>
    <property type="evidence" value="ECO:0007669"/>
    <property type="project" value="TreeGrafter"/>
</dbReference>
<dbReference type="GO" id="GO:0009279">
    <property type="term" value="C:cell outer membrane"/>
    <property type="evidence" value="ECO:0007669"/>
    <property type="project" value="UniProtKB-SubCell"/>
</dbReference>
<dbReference type="InterPro" id="IPR036942">
    <property type="entry name" value="Beta-barrel_TonB_sf"/>
</dbReference>